<keyword evidence="3" id="KW-1185">Reference proteome</keyword>
<gene>
    <name evidence="2" type="ORF">DFQ14_11732</name>
</gene>
<evidence type="ECO:0000313" key="3">
    <source>
        <dbReference type="Proteomes" id="UP000253495"/>
    </source>
</evidence>
<comment type="caution">
    <text evidence="2">The sequence shown here is derived from an EMBL/GenBank/DDBJ whole genome shotgun (WGS) entry which is preliminary data.</text>
</comment>
<dbReference type="AlphaFoldDB" id="A0A368VDL5"/>
<feature type="compositionally biased region" description="Polar residues" evidence="1">
    <location>
        <begin position="25"/>
        <end position="37"/>
    </location>
</feature>
<feature type="region of interest" description="Disordered" evidence="1">
    <location>
        <begin position="1"/>
        <end position="195"/>
    </location>
</feature>
<dbReference type="OrthoDB" id="5187609at2"/>
<feature type="compositionally biased region" description="Basic and acidic residues" evidence="1">
    <location>
        <begin position="1"/>
        <end position="12"/>
    </location>
</feature>
<reference evidence="2 3" key="1">
    <citation type="submission" date="2018-07" db="EMBL/GenBank/DDBJ databases">
        <title>Genomic Encyclopedia of Type Strains, Phase III (KMG-III): the genomes of soil and plant-associated and newly described type strains.</title>
        <authorList>
            <person name="Whitman W."/>
        </authorList>
    </citation>
    <scope>NUCLEOTIDE SEQUENCE [LARGE SCALE GENOMIC DNA]</scope>
    <source>
        <strain evidence="2 3">CECT 8575</strain>
    </source>
</reference>
<feature type="compositionally biased region" description="Basic and acidic residues" evidence="1">
    <location>
        <begin position="39"/>
        <end position="52"/>
    </location>
</feature>
<sequence>MDPRNRADDTLAHARARGAFVVTPDSATSPMDASSTVRIPRELIDEADRDPDSTVVLPHSSPQEPSPQTGSPSAEPPGTEWPSEDHDRVQHGAPHIDARHGRGMSERSEHGHPHDPPPQHGQLPRYGRPPSGELRYDSPRYGQLQHGWTESPQAQSPQSPGYENAPPNPYGSQGTSREPAPSDSPTARQYPASPR</sequence>
<feature type="compositionally biased region" description="Polar residues" evidence="1">
    <location>
        <begin position="146"/>
        <end position="161"/>
    </location>
</feature>
<name>A0A368VDL5_9ACTN</name>
<dbReference type="RefSeq" id="WP_114454848.1">
    <property type="nucleotide sequence ID" value="NZ_QPJC01000017.1"/>
</dbReference>
<evidence type="ECO:0000313" key="2">
    <source>
        <dbReference type="EMBL" id="RCW39196.1"/>
    </source>
</evidence>
<protein>
    <submittedName>
        <fullName evidence="2">Uncharacterized protein</fullName>
    </submittedName>
</protein>
<feature type="compositionally biased region" description="Basic and acidic residues" evidence="1">
    <location>
        <begin position="83"/>
        <end position="117"/>
    </location>
</feature>
<evidence type="ECO:0000256" key="1">
    <source>
        <dbReference type="SAM" id="MobiDB-lite"/>
    </source>
</evidence>
<dbReference type="Proteomes" id="UP000253495">
    <property type="component" value="Unassembled WGS sequence"/>
</dbReference>
<dbReference type="EMBL" id="QPJC01000017">
    <property type="protein sequence ID" value="RCW39196.1"/>
    <property type="molecule type" value="Genomic_DNA"/>
</dbReference>
<proteinExistence type="predicted"/>
<accession>A0A368VDL5</accession>
<feature type="compositionally biased region" description="Polar residues" evidence="1">
    <location>
        <begin position="60"/>
        <end position="72"/>
    </location>
</feature>
<organism evidence="2 3">
    <name type="scientific">Halopolyspora algeriensis</name>
    <dbReference type="NCBI Taxonomy" id="1500506"/>
    <lineage>
        <taxon>Bacteria</taxon>
        <taxon>Bacillati</taxon>
        <taxon>Actinomycetota</taxon>
        <taxon>Actinomycetes</taxon>
        <taxon>Actinomycetes incertae sedis</taxon>
        <taxon>Halopolyspora</taxon>
    </lineage>
</organism>